<dbReference type="FunFam" id="1.10.510.10:FF:000571">
    <property type="entry name" value="Maternal embryonic leucine zipper kinase"/>
    <property type="match status" value="1"/>
</dbReference>
<proteinExistence type="inferred from homology"/>
<name>A0A4S4KP21_9AGAM</name>
<evidence type="ECO:0000256" key="2">
    <source>
        <dbReference type="ARBA" id="ARBA00022741"/>
    </source>
</evidence>
<dbReference type="Gene3D" id="2.60.200.20">
    <property type="match status" value="1"/>
</dbReference>
<evidence type="ECO:0000259" key="7">
    <source>
        <dbReference type="PROSITE" id="PS50006"/>
    </source>
</evidence>
<feature type="region of interest" description="Disordered" evidence="6">
    <location>
        <begin position="1"/>
        <end position="46"/>
    </location>
</feature>
<evidence type="ECO:0000256" key="5">
    <source>
        <dbReference type="RuleBase" id="RU000304"/>
    </source>
</evidence>
<dbReference type="AlphaFoldDB" id="A0A4S4KP21"/>
<dbReference type="CDD" id="cd05117">
    <property type="entry name" value="STKc_CAMK"/>
    <property type="match status" value="1"/>
</dbReference>
<feature type="domain" description="FHA" evidence="7">
    <location>
        <begin position="68"/>
        <end position="121"/>
    </location>
</feature>
<dbReference type="FunFam" id="3.30.200.20:FF:000042">
    <property type="entry name" value="Aurora kinase A"/>
    <property type="match status" value="1"/>
</dbReference>
<organism evidence="9 10">
    <name type="scientific">Phellinidium pouzarii</name>
    <dbReference type="NCBI Taxonomy" id="167371"/>
    <lineage>
        <taxon>Eukaryota</taxon>
        <taxon>Fungi</taxon>
        <taxon>Dikarya</taxon>
        <taxon>Basidiomycota</taxon>
        <taxon>Agaricomycotina</taxon>
        <taxon>Agaricomycetes</taxon>
        <taxon>Hymenochaetales</taxon>
        <taxon>Hymenochaetaceae</taxon>
        <taxon>Phellinidium</taxon>
    </lineage>
</organism>
<evidence type="ECO:0000256" key="4">
    <source>
        <dbReference type="PROSITE-ProRule" id="PRU10141"/>
    </source>
</evidence>
<dbReference type="PROSITE" id="PS50011">
    <property type="entry name" value="PROTEIN_KINASE_DOM"/>
    <property type="match status" value="1"/>
</dbReference>
<dbReference type="InterPro" id="IPR000719">
    <property type="entry name" value="Prot_kinase_dom"/>
</dbReference>
<protein>
    <recommendedName>
        <fullName evidence="11">Non-specific serine/threonine protein kinase</fullName>
    </recommendedName>
</protein>
<accession>A0A4S4KP21</accession>
<keyword evidence="5" id="KW-0723">Serine/threonine-protein kinase</keyword>
<evidence type="ECO:0000259" key="8">
    <source>
        <dbReference type="PROSITE" id="PS50011"/>
    </source>
</evidence>
<dbReference type="SMART" id="SM00240">
    <property type="entry name" value="FHA"/>
    <property type="match status" value="1"/>
</dbReference>
<evidence type="ECO:0000313" key="10">
    <source>
        <dbReference type="Proteomes" id="UP000308199"/>
    </source>
</evidence>
<dbReference type="Pfam" id="PF00069">
    <property type="entry name" value="Pkinase"/>
    <property type="match status" value="1"/>
</dbReference>
<dbReference type="CDD" id="cd00060">
    <property type="entry name" value="FHA"/>
    <property type="match status" value="1"/>
</dbReference>
<dbReference type="PROSITE" id="PS50006">
    <property type="entry name" value="FHA_DOMAIN"/>
    <property type="match status" value="1"/>
</dbReference>
<dbReference type="InterPro" id="IPR017441">
    <property type="entry name" value="Protein_kinase_ATP_BS"/>
</dbReference>
<dbReference type="InterPro" id="IPR000253">
    <property type="entry name" value="FHA_dom"/>
</dbReference>
<evidence type="ECO:0000313" key="9">
    <source>
        <dbReference type="EMBL" id="THH00325.1"/>
    </source>
</evidence>
<dbReference type="EMBL" id="SGPK01000640">
    <property type="protein sequence ID" value="THH00325.1"/>
    <property type="molecule type" value="Genomic_DNA"/>
</dbReference>
<dbReference type="InterPro" id="IPR008271">
    <property type="entry name" value="Ser/Thr_kinase_AS"/>
</dbReference>
<keyword evidence="2 4" id="KW-0547">Nucleotide-binding</keyword>
<dbReference type="PANTHER" id="PTHR24347">
    <property type="entry name" value="SERINE/THREONINE-PROTEIN KINASE"/>
    <property type="match status" value="1"/>
</dbReference>
<keyword evidence="10" id="KW-1185">Reference proteome</keyword>
<dbReference type="GO" id="GO:0005524">
    <property type="term" value="F:ATP binding"/>
    <property type="evidence" value="ECO:0007669"/>
    <property type="project" value="UniProtKB-UniRule"/>
</dbReference>
<gene>
    <name evidence="9" type="ORF">EW145_g7096</name>
</gene>
<keyword evidence="5" id="KW-0418">Kinase</keyword>
<dbReference type="SUPFAM" id="SSF49879">
    <property type="entry name" value="SMAD/FHA domain"/>
    <property type="match status" value="1"/>
</dbReference>
<feature type="compositionally biased region" description="Polar residues" evidence="6">
    <location>
        <begin position="446"/>
        <end position="462"/>
    </location>
</feature>
<dbReference type="InterPro" id="IPR011009">
    <property type="entry name" value="Kinase-like_dom_sf"/>
</dbReference>
<evidence type="ECO:0008006" key="11">
    <source>
        <dbReference type="Google" id="ProtNLM"/>
    </source>
</evidence>
<dbReference type="InterPro" id="IPR008984">
    <property type="entry name" value="SMAD_FHA_dom_sf"/>
</dbReference>
<dbReference type="SUPFAM" id="SSF56112">
    <property type="entry name" value="Protein kinase-like (PK-like)"/>
    <property type="match status" value="1"/>
</dbReference>
<feature type="non-terminal residue" evidence="9">
    <location>
        <position position="473"/>
    </location>
</feature>
<reference evidence="9 10" key="1">
    <citation type="submission" date="2019-02" db="EMBL/GenBank/DDBJ databases">
        <title>Genome sequencing of the rare red list fungi Phellinidium pouzarii.</title>
        <authorList>
            <person name="Buettner E."/>
            <person name="Kellner H."/>
        </authorList>
    </citation>
    <scope>NUCLEOTIDE SEQUENCE [LARGE SCALE GENOMIC DNA]</scope>
    <source>
        <strain evidence="9 10">DSM 108285</strain>
    </source>
</reference>
<dbReference type="SMART" id="SM00220">
    <property type="entry name" value="S_TKc"/>
    <property type="match status" value="1"/>
</dbReference>
<dbReference type="PROSITE" id="PS00107">
    <property type="entry name" value="PROTEIN_KINASE_ATP"/>
    <property type="match status" value="1"/>
</dbReference>
<evidence type="ECO:0000256" key="1">
    <source>
        <dbReference type="ARBA" id="ARBA00005575"/>
    </source>
</evidence>
<evidence type="ECO:0000256" key="6">
    <source>
        <dbReference type="SAM" id="MobiDB-lite"/>
    </source>
</evidence>
<dbReference type="Gene3D" id="1.10.510.10">
    <property type="entry name" value="Transferase(Phosphotransferase) domain 1"/>
    <property type="match status" value="1"/>
</dbReference>
<keyword evidence="3 4" id="KW-0067">ATP-binding</keyword>
<feature type="binding site" evidence="4">
    <location>
        <position position="199"/>
    </location>
    <ligand>
        <name>ATP</name>
        <dbReference type="ChEBI" id="CHEBI:30616"/>
    </ligand>
</feature>
<feature type="compositionally biased region" description="Low complexity" evidence="6">
    <location>
        <begin position="16"/>
        <end position="33"/>
    </location>
</feature>
<dbReference type="Proteomes" id="UP000308199">
    <property type="component" value="Unassembled WGS sequence"/>
</dbReference>
<evidence type="ECO:0000256" key="3">
    <source>
        <dbReference type="ARBA" id="ARBA00022840"/>
    </source>
</evidence>
<feature type="region of interest" description="Disordered" evidence="6">
    <location>
        <begin position="446"/>
        <end position="473"/>
    </location>
</feature>
<sequence length="473" mass="53180">MIHDLIDQIEDDPYAAQSQPEQTQQATQSQSQSQEDEKEPWNSHIWGFLKPTRPGVKRIDLWRVHATYTIGRSSENTIIFPNLKVSNKHCHITWDGNMSRDAVVTVHDMSSNGTYINGYKIGHKKTSLLRDGNEIAFGQWVTTHAAEDDLRFIFRLTAGGMPTTGLHAHYDVGNELGRGSFATVMRAVHRETGRSYAIKMVHRNKFRSASPDSIKMFLREVAILEQLQHPNICALKETFEDESSINLVLEYVEGGDMLEYIITRNGVSESDARYFTFQLCSALKYIHGKGIAHRDLKPENILLTKDNPPIVKVADFGLAKAVDSMTQFKTTCGTPIYLAPEVILRNAEDSYSHVVDSWSVGVIVFSMIANSNPFVEDVQSEMAIRFRSRYIDWDAFDNKNVSDECRHFLVCLLKEDPCIRMTCGDALKHPWLLPLAPHEEELTAQEMPTTGPVNGESFSSTRAAAGSAPLEDA</sequence>
<dbReference type="GO" id="GO:0004674">
    <property type="term" value="F:protein serine/threonine kinase activity"/>
    <property type="evidence" value="ECO:0007669"/>
    <property type="project" value="UniProtKB-KW"/>
</dbReference>
<keyword evidence="5" id="KW-0808">Transferase</keyword>
<dbReference type="Pfam" id="PF00498">
    <property type="entry name" value="FHA"/>
    <property type="match status" value="1"/>
</dbReference>
<feature type="domain" description="Protein kinase" evidence="8">
    <location>
        <begin position="170"/>
        <end position="432"/>
    </location>
</feature>
<dbReference type="PROSITE" id="PS00108">
    <property type="entry name" value="PROTEIN_KINASE_ST"/>
    <property type="match status" value="1"/>
</dbReference>
<comment type="similarity">
    <text evidence="1">Belongs to the protein kinase superfamily. CAMK Ser/Thr protein kinase family. CHEK2 subfamily.</text>
</comment>
<dbReference type="OrthoDB" id="10252171at2759"/>
<comment type="caution">
    <text evidence="9">The sequence shown here is derived from an EMBL/GenBank/DDBJ whole genome shotgun (WGS) entry which is preliminary data.</text>
</comment>